<evidence type="ECO:0000313" key="2">
    <source>
        <dbReference type="Proteomes" id="UP000231279"/>
    </source>
</evidence>
<dbReference type="EMBL" id="NKXS01007349">
    <property type="protein sequence ID" value="PIM99818.1"/>
    <property type="molecule type" value="Genomic_DNA"/>
</dbReference>
<dbReference type="Proteomes" id="UP000231279">
    <property type="component" value="Unassembled WGS sequence"/>
</dbReference>
<proteinExistence type="predicted"/>
<accession>A0A2G9G3C6</accession>
<gene>
    <name evidence="1" type="ORF">CDL12_27683</name>
</gene>
<name>A0A2G9G3C6_9LAMI</name>
<comment type="caution">
    <text evidence="1">The sequence shown here is derived from an EMBL/GenBank/DDBJ whole genome shotgun (WGS) entry which is preliminary data.</text>
</comment>
<reference evidence="2" key="1">
    <citation type="journal article" date="2018" name="Gigascience">
        <title>Genome assembly of the Pink Ipe (Handroanthus impetiginosus, Bignoniaceae), a highly valued, ecologically keystone Neotropical timber forest tree.</title>
        <authorList>
            <person name="Silva-Junior O.B."/>
            <person name="Grattapaglia D."/>
            <person name="Novaes E."/>
            <person name="Collevatti R.G."/>
        </authorList>
    </citation>
    <scope>NUCLEOTIDE SEQUENCE [LARGE SCALE GENOMIC DNA]</scope>
    <source>
        <strain evidence="2">cv. UFG-1</strain>
    </source>
</reference>
<dbReference type="AlphaFoldDB" id="A0A2G9G3C6"/>
<evidence type="ECO:0000313" key="1">
    <source>
        <dbReference type="EMBL" id="PIM99818.1"/>
    </source>
</evidence>
<keyword evidence="2" id="KW-1185">Reference proteome</keyword>
<organism evidence="1 2">
    <name type="scientific">Handroanthus impetiginosus</name>
    <dbReference type="NCBI Taxonomy" id="429701"/>
    <lineage>
        <taxon>Eukaryota</taxon>
        <taxon>Viridiplantae</taxon>
        <taxon>Streptophyta</taxon>
        <taxon>Embryophyta</taxon>
        <taxon>Tracheophyta</taxon>
        <taxon>Spermatophyta</taxon>
        <taxon>Magnoliopsida</taxon>
        <taxon>eudicotyledons</taxon>
        <taxon>Gunneridae</taxon>
        <taxon>Pentapetalae</taxon>
        <taxon>asterids</taxon>
        <taxon>lamiids</taxon>
        <taxon>Lamiales</taxon>
        <taxon>Bignoniaceae</taxon>
        <taxon>Crescentiina</taxon>
        <taxon>Tabebuia alliance</taxon>
        <taxon>Handroanthus</taxon>
    </lineage>
</organism>
<protein>
    <submittedName>
        <fullName evidence="1">Uncharacterized protein</fullName>
    </submittedName>
</protein>
<sequence length="92" mass="10450">MKDIVYAWTRHIKLRHNLISIVKPPSPNIFHFIGVNPFSLTISSQTAPLTFIISCNVSFCPFSYSLHSTPSCYTNTFHNYEPSTTSIQGKQE</sequence>